<dbReference type="Gene3D" id="3.20.20.100">
    <property type="entry name" value="NADP-dependent oxidoreductase domain"/>
    <property type="match status" value="1"/>
</dbReference>
<reference evidence="2 3" key="1">
    <citation type="journal article" date="2019" name="Int. J. Syst. Evol. Microbiol.">
        <title>The Global Catalogue of Microorganisms (GCM) 10K type strain sequencing project: providing services to taxonomists for standard genome sequencing and annotation.</title>
        <authorList>
            <consortium name="The Broad Institute Genomics Platform"/>
            <consortium name="The Broad Institute Genome Sequencing Center for Infectious Disease"/>
            <person name="Wu L."/>
            <person name="Ma J."/>
        </authorList>
    </citation>
    <scope>NUCLEOTIDE SEQUENCE [LARGE SCALE GENOMIC DNA]</scope>
    <source>
        <strain evidence="2 3">JCM 9731</strain>
    </source>
</reference>
<accession>A0ABN0WUB7</accession>
<evidence type="ECO:0000313" key="3">
    <source>
        <dbReference type="Proteomes" id="UP001500782"/>
    </source>
</evidence>
<dbReference type="SUPFAM" id="SSF51430">
    <property type="entry name" value="NAD(P)-linked oxidoreductase"/>
    <property type="match status" value="1"/>
</dbReference>
<keyword evidence="3" id="KW-1185">Reference proteome</keyword>
<organism evidence="2 3">
    <name type="scientific">Bacillus carboniphilus</name>
    <dbReference type="NCBI Taxonomy" id="86663"/>
    <lineage>
        <taxon>Bacteria</taxon>
        <taxon>Bacillati</taxon>
        <taxon>Bacillota</taxon>
        <taxon>Bacilli</taxon>
        <taxon>Bacillales</taxon>
        <taxon>Bacillaceae</taxon>
        <taxon>Bacillus</taxon>
    </lineage>
</organism>
<dbReference type="Proteomes" id="UP001500782">
    <property type="component" value="Unassembled WGS sequence"/>
</dbReference>
<dbReference type="InterPro" id="IPR053135">
    <property type="entry name" value="AKR2_Oxidoreductase"/>
</dbReference>
<protein>
    <submittedName>
        <fullName evidence="2">Aldo/keto reductase</fullName>
    </submittedName>
</protein>
<dbReference type="RefSeq" id="WP_343803687.1">
    <property type="nucleotide sequence ID" value="NZ_BAAADJ010000064.1"/>
</dbReference>
<proteinExistence type="predicted"/>
<evidence type="ECO:0000313" key="2">
    <source>
        <dbReference type="EMBL" id="GAA0346801.1"/>
    </source>
</evidence>
<dbReference type="InterPro" id="IPR023210">
    <property type="entry name" value="NADP_OxRdtase_dom"/>
</dbReference>
<gene>
    <name evidence="2" type="ORF">GCM10008967_41500</name>
</gene>
<evidence type="ECO:0000259" key="1">
    <source>
        <dbReference type="Pfam" id="PF00248"/>
    </source>
</evidence>
<dbReference type="PRINTS" id="PR00069">
    <property type="entry name" value="ALDKETRDTASE"/>
</dbReference>
<dbReference type="CDD" id="cd19086">
    <property type="entry name" value="AKR_AKR11C1"/>
    <property type="match status" value="1"/>
</dbReference>
<sequence length="306" mass="34767">MDKVKLGKTDLHVTQLGLGCMSLGTDAKKAEEIVNAALDEGINYFDTADLYDFGENEKIVGQALKKVRDQVVIATKVGNRWNENRDGWSWDPSKAYIKEQVKNSLQRLQTDYIDLYQLHGGTIDDPIDETIEAFEELKQEGYIRYYGISSIRPNVIREYARKSAIVSVMMQYSILDRRPEEIMPLLAENEIKIVARGPVAKGLLTDQWVSKISDKVKEEGYLDYTYEELKELLGALQQNLSNHRSMTSIALSYVLSNPNVGVVVPGASSVEQLRNNVKAVREPSLSKEEIQYIRKISKMNVYSQHR</sequence>
<dbReference type="InterPro" id="IPR036812">
    <property type="entry name" value="NAD(P)_OxRdtase_dom_sf"/>
</dbReference>
<feature type="domain" description="NADP-dependent oxidoreductase" evidence="1">
    <location>
        <begin position="16"/>
        <end position="297"/>
    </location>
</feature>
<comment type="caution">
    <text evidence="2">The sequence shown here is derived from an EMBL/GenBank/DDBJ whole genome shotgun (WGS) entry which is preliminary data.</text>
</comment>
<dbReference type="PANTHER" id="PTHR43312">
    <property type="entry name" value="D-THREO-ALDOSE 1-DEHYDROGENASE"/>
    <property type="match status" value="1"/>
</dbReference>
<dbReference type="Pfam" id="PF00248">
    <property type="entry name" value="Aldo_ket_red"/>
    <property type="match status" value="1"/>
</dbReference>
<name>A0ABN0WUB7_9BACI</name>
<dbReference type="PANTHER" id="PTHR43312:SF1">
    <property type="entry name" value="NADP-DEPENDENT OXIDOREDUCTASE DOMAIN-CONTAINING PROTEIN"/>
    <property type="match status" value="1"/>
</dbReference>
<dbReference type="InterPro" id="IPR020471">
    <property type="entry name" value="AKR"/>
</dbReference>
<dbReference type="EMBL" id="BAAADJ010000064">
    <property type="protein sequence ID" value="GAA0346801.1"/>
    <property type="molecule type" value="Genomic_DNA"/>
</dbReference>